<protein>
    <submittedName>
        <fullName evidence="1">Uncharacterized protein</fullName>
    </submittedName>
</protein>
<accession>A0ACC2QVA5</accession>
<keyword evidence="2" id="KW-1185">Reference proteome</keyword>
<gene>
    <name evidence="1" type="ORF">PYW08_003090</name>
</gene>
<dbReference type="EMBL" id="CM056790">
    <property type="protein sequence ID" value="KAJ8723178.1"/>
    <property type="molecule type" value="Genomic_DNA"/>
</dbReference>
<name>A0ACC2QVA5_9NEOP</name>
<evidence type="ECO:0000313" key="2">
    <source>
        <dbReference type="Proteomes" id="UP001231649"/>
    </source>
</evidence>
<reference evidence="1" key="1">
    <citation type="submission" date="2023-03" db="EMBL/GenBank/DDBJ databases">
        <title>Chromosome-level genomes of two armyworms, Mythimna separata and Mythimna loreyi, provide insights into the biosynthesis and reception of sex pheromones.</title>
        <authorList>
            <person name="Zhao H."/>
        </authorList>
    </citation>
    <scope>NUCLEOTIDE SEQUENCE</scope>
    <source>
        <strain evidence="1">BeijingLab</strain>
    </source>
</reference>
<proteinExistence type="predicted"/>
<organism evidence="1 2">
    <name type="scientific">Mythimna loreyi</name>
    <dbReference type="NCBI Taxonomy" id="667449"/>
    <lineage>
        <taxon>Eukaryota</taxon>
        <taxon>Metazoa</taxon>
        <taxon>Ecdysozoa</taxon>
        <taxon>Arthropoda</taxon>
        <taxon>Hexapoda</taxon>
        <taxon>Insecta</taxon>
        <taxon>Pterygota</taxon>
        <taxon>Neoptera</taxon>
        <taxon>Endopterygota</taxon>
        <taxon>Lepidoptera</taxon>
        <taxon>Glossata</taxon>
        <taxon>Ditrysia</taxon>
        <taxon>Noctuoidea</taxon>
        <taxon>Noctuidae</taxon>
        <taxon>Noctuinae</taxon>
        <taxon>Hadenini</taxon>
        <taxon>Mythimna</taxon>
    </lineage>
</organism>
<sequence>MNKTQAAKRFRSPQITRHNDSLNRFKQGVRAKVSTGIEVLHPPLRGLRKSRSKQKTVASRCCYVSPENKNFGQYFSRNESPKKSKDAGVGPPLPADDIQLLTFLQVHNLELGKSVTTNPKEPKKVSHSCRSSRNKMKSSPERSSPGRSSYSPVKSTQFDESDWLILDRPEDVDMIIGSKGLNALKTPKYRKTAAGKLFQPFDVRRMNEDIGTETSSTPMEKGMGRIPPRRTSTDASTLERPSNPKFISDVPRVKVIAERFSKYKKGNLELRRLDEKVVCVEYDVYNESSHHEGLKPVQRLRAFFSIKPSGDKDSKDQGLPKLPPNIKNEFDVVEEDLEKLTEKEIEFIDTDIEENQSYLDDLRRILKRKEVISAHRNRTSLDLHCLYEMAKRDGRPLKTDYSAMNLLTEEELKEVKQLILERCTSSVHGFRRRTIKKQGSPLNQSVISDNLMTEMLRCET</sequence>
<dbReference type="Proteomes" id="UP001231649">
    <property type="component" value="Chromosome 14"/>
</dbReference>
<evidence type="ECO:0000313" key="1">
    <source>
        <dbReference type="EMBL" id="KAJ8723178.1"/>
    </source>
</evidence>
<comment type="caution">
    <text evidence="1">The sequence shown here is derived from an EMBL/GenBank/DDBJ whole genome shotgun (WGS) entry which is preliminary data.</text>
</comment>